<feature type="transmembrane region" description="Helical" evidence="6">
    <location>
        <begin position="166"/>
        <end position="186"/>
    </location>
</feature>
<evidence type="ECO:0000259" key="7">
    <source>
        <dbReference type="PROSITE" id="PS50850"/>
    </source>
</evidence>
<feature type="transmembrane region" description="Helical" evidence="6">
    <location>
        <begin position="328"/>
        <end position="346"/>
    </location>
</feature>
<evidence type="ECO:0000256" key="6">
    <source>
        <dbReference type="SAM" id="Phobius"/>
    </source>
</evidence>
<evidence type="ECO:0000256" key="1">
    <source>
        <dbReference type="ARBA" id="ARBA00004141"/>
    </source>
</evidence>
<feature type="domain" description="Major facilitator superfamily (MFS) profile" evidence="7">
    <location>
        <begin position="43"/>
        <end position="481"/>
    </location>
</feature>
<proteinExistence type="predicted"/>
<feature type="compositionally biased region" description="Basic and acidic residues" evidence="5">
    <location>
        <begin position="1"/>
        <end position="18"/>
    </location>
</feature>
<comment type="subcellular location">
    <subcellularLocation>
        <location evidence="1">Membrane</location>
        <topology evidence="1">Multi-pass membrane protein</topology>
    </subcellularLocation>
</comment>
<dbReference type="GO" id="GO:0022857">
    <property type="term" value="F:transmembrane transporter activity"/>
    <property type="evidence" value="ECO:0007669"/>
    <property type="project" value="InterPro"/>
</dbReference>
<keyword evidence="9" id="KW-1185">Reference proteome</keyword>
<evidence type="ECO:0000256" key="4">
    <source>
        <dbReference type="ARBA" id="ARBA00023136"/>
    </source>
</evidence>
<feature type="transmembrane region" description="Helical" evidence="6">
    <location>
        <begin position="141"/>
        <end position="160"/>
    </location>
</feature>
<organism evidence="8 9">
    <name type="scientific">Petrolisthes manimaculis</name>
    <dbReference type="NCBI Taxonomy" id="1843537"/>
    <lineage>
        <taxon>Eukaryota</taxon>
        <taxon>Metazoa</taxon>
        <taxon>Ecdysozoa</taxon>
        <taxon>Arthropoda</taxon>
        <taxon>Crustacea</taxon>
        <taxon>Multicrustacea</taxon>
        <taxon>Malacostraca</taxon>
        <taxon>Eumalacostraca</taxon>
        <taxon>Eucarida</taxon>
        <taxon>Decapoda</taxon>
        <taxon>Pleocyemata</taxon>
        <taxon>Anomura</taxon>
        <taxon>Galatheoidea</taxon>
        <taxon>Porcellanidae</taxon>
        <taxon>Petrolisthes</taxon>
    </lineage>
</organism>
<feature type="region of interest" description="Disordered" evidence="5">
    <location>
        <begin position="1"/>
        <end position="24"/>
    </location>
</feature>
<feature type="transmembrane region" description="Helical" evidence="6">
    <location>
        <begin position="198"/>
        <end position="219"/>
    </location>
</feature>
<evidence type="ECO:0000313" key="8">
    <source>
        <dbReference type="EMBL" id="KAK4319389.1"/>
    </source>
</evidence>
<evidence type="ECO:0000256" key="5">
    <source>
        <dbReference type="SAM" id="MobiDB-lite"/>
    </source>
</evidence>
<dbReference type="EMBL" id="JAWZYT010000759">
    <property type="protein sequence ID" value="KAK4319389.1"/>
    <property type="molecule type" value="Genomic_DNA"/>
</dbReference>
<feature type="transmembrane region" description="Helical" evidence="6">
    <location>
        <begin position="41"/>
        <end position="70"/>
    </location>
</feature>
<dbReference type="GO" id="GO:0016020">
    <property type="term" value="C:membrane"/>
    <property type="evidence" value="ECO:0007669"/>
    <property type="project" value="UniProtKB-SubCell"/>
</dbReference>
<dbReference type="AlphaFoldDB" id="A0AAE1Q309"/>
<evidence type="ECO:0000256" key="3">
    <source>
        <dbReference type="ARBA" id="ARBA00022989"/>
    </source>
</evidence>
<dbReference type="InterPro" id="IPR011701">
    <property type="entry name" value="MFS"/>
</dbReference>
<feature type="transmembrane region" description="Helical" evidence="6">
    <location>
        <begin position="112"/>
        <end position="129"/>
    </location>
</feature>
<dbReference type="InterPro" id="IPR050382">
    <property type="entry name" value="MFS_Na/Anion_cotransporter"/>
</dbReference>
<name>A0AAE1Q309_9EUCA</name>
<keyword evidence="2 6" id="KW-0812">Transmembrane</keyword>
<feature type="transmembrane region" description="Helical" evidence="6">
    <location>
        <begin position="454"/>
        <end position="473"/>
    </location>
</feature>
<dbReference type="Proteomes" id="UP001292094">
    <property type="component" value="Unassembled WGS sequence"/>
</dbReference>
<protein>
    <recommendedName>
        <fullName evidence="7">Major facilitator superfamily (MFS) profile domain-containing protein</fullName>
    </recommendedName>
</protein>
<dbReference type="InterPro" id="IPR036259">
    <property type="entry name" value="MFS_trans_sf"/>
</dbReference>
<gene>
    <name evidence="8" type="ORF">Pmani_009672</name>
</gene>
<dbReference type="PROSITE" id="PS50850">
    <property type="entry name" value="MFS"/>
    <property type="match status" value="1"/>
</dbReference>
<dbReference type="PANTHER" id="PTHR11662">
    <property type="entry name" value="SOLUTE CARRIER FAMILY 17"/>
    <property type="match status" value="1"/>
</dbReference>
<keyword evidence="3 6" id="KW-1133">Transmembrane helix</keyword>
<dbReference type="SUPFAM" id="SSF103473">
    <property type="entry name" value="MFS general substrate transporter"/>
    <property type="match status" value="1"/>
</dbReference>
<dbReference type="PANTHER" id="PTHR11662:SF399">
    <property type="entry name" value="FI19708P1-RELATED"/>
    <property type="match status" value="1"/>
</dbReference>
<feature type="transmembrane region" description="Helical" evidence="6">
    <location>
        <begin position="289"/>
        <end position="308"/>
    </location>
</feature>
<feature type="transmembrane region" description="Helical" evidence="6">
    <location>
        <begin position="391"/>
        <end position="414"/>
    </location>
</feature>
<feature type="transmembrane region" description="Helical" evidence="6">
    <location>
        <begin position="426"/>
        <end position="448"/>
    </location>
</feature>
<evidence type="ECO:0000313" key="9">
    <source>
        <dbReference type="Proteomes" id="UP001292094"/>
    </source>
</evidence>
<dbReference type="InterPro" id="IPR020846">
    <property type="entry name" value="MFS_dom"/>
</dbReference>
<keyword evidence="4 6" id="KW-0472">Membrane</keyword>
<dbReference type="Pfam" id="PF07690">
    <property type="entry name" value="MFS_1"/>
    <property type="match status" value="1"/>
</dbReference>
<sequence length="498" mass="54183">MCHTPREHQHTEWEDPHGDSTPLLSSTQSKSWRVLLPPIRYVVVILGLLGCMVDYLVRFGLSVAIVSMVVDTGSPNTSLPLPDGACPAALNNTQHDSVSGEGTFDWTVEQQGIILGIFFWGYFITKMTGGRISEMVGPWQTMAVSLGVSGVLSLLCPFAAHLHPMALASVRLLMGLVQGPSFPALYSVLARWAPPDELATMVTIAYSGMSCGSLVAMGTSGWIIEHLGWEWVFYGGGILSLLWTPLWLAFVRNSPKNHPFVTPQEFSLLSLNIHVKPKRHVPWSRLLRCWRFLPCIMAEFASSWVTTLTTTEGPTFLNAQIGMSLDEVGSVLTVGQTLTWFAAFIYGRTSDLLTKNGILSKINTRRLMHTIGMVLVVLGLCGLAWAGCDKWMVAVLLIVVMVGCPSTLCSFTLAPMDIAPNYAGTLSGLLGLGNVSGFLAPVITAQLITHAGCWTAPLLLCAGLYLAVGLVYITTLTTEVQDWNDYDEIPSTHDNLNV</sequence>
<accession>A0AAE1Q309</accession>
<feature type="transmembrane region" description="Helical" evidence="6">
    <location>
        <begin position="231"/>
        <end position="250"/>
    </location>
</feature>
<reference evidence="8" key="1">
    <citation type="submission" date="2023-11" db="EMBL/GenBank/DDBJ databases">
        <title>Genome assemblies of two species of porcelain crab, Petrolisthes cinctipes and Petrolisthes manimaculis (Anomura: Porcellanidae).</title>
        <authorList>
            <person name="Angst P."/>
        </authorList>
    </citation>
    <scope>NUCLEOTIDE SEQUENCE</scope>
    <source>
        <strain evidence="8">PB745_02</strain>
        <tissue evidence="8">Gill</tissue>
    </source>
</reference>
<comment type="caution">
    <text evidence="8">The sequence shown here is derived from an EMBL/GenBank/DDBJ whole genome shotgun (WGS) entry which is preliminary data.</text>
</comment>
<dbReference type="FunFam" id="1.20.1250.20:FF:000423">
    <property type="entry name" value="Putative inorganic phosphate cotransporter-like Protein"/>
    <property type="match status" value="1"/>
</dbReference>
<feature type="transmembrane region" description="Helical" evidence="6">
    <location>
        <begin position="367"/>
        <end position="385"/>
    </location>
</feature>
<dbReference type="Gene3D" id="1.20.1250.20">
    <property type="entry name" value="MFS general substrate transporter like domains"/>
    <property type="match status" value="2"/>
</dbReference>
<dbReference type="GO" id="GO:0006820">
    <property type="term" value="P:monoatomic anion transport"/>
    <property type="evidence" value="ECO:0007669"/>
    <property type="project" value="TreeGrafter"/>
</dbReference>
<evidence type="ECO:0000256" key="2">
    <source>
        <dbReference type="ARBA" id="ARBA00022692"/>
    </source>
</evidence>